<proteinExistence type="predicted"/>
<dbReference type="STRING" id="195.ATE51_01294"/>
<dbReference type="GO" id="GO:0005975">
    <property type="term" value="P:carbohydrate metabolic process"/>
    <property type="evidence" value="ECO:0007669"/>
    <property type="project" value="InterPro"/>
</dbReference>
<sequence length="317" mass="36136">MKIAITGGAGFIGSQLALNLQDKHEILIIDKMRSYATFENGNLQSFGHFKNLLDFNGELFVGDINDEKVLKKIEDFKPEVIFHQAAISDTTVFDQTKVLQTNLNTFKDFIELSIKLHAKLVYASSASVYGDAKSPQTVGKDEEPKNPYAFSKFMMDKLAKKYYDKAHLVGLRYFNVYGKGEFYKNKTASMVVQFAHQILAGKNPRLFEGSDQIFRDFTYIKDVISANLIALESKCGVYNVGSGVARSFQDIVDILQKELHTNLTCEYIPNPYAKSYQFHTQAKLDETWGYKPKFSLEEGIRDYLEEIKRLFEKEVNA</sequence>
<dbReference type="SUPFAM" id="SSF51735">
    <property type="entry name" value="NAD(P)-binding Rossmann-fold domains"/>
    <property type="match status" value="1"/>
</dbReference>
<dbReference type="NCBIfam" id="TIGR02197">
    <property type="entry name" value="heptose_epim"/>
    <property type="match status" value="1"/>
</dbReference>
<dbReference type="Proteomes" id="UP000365807">
    <property type="component" value="Unassembled WGS sequence"/>
</dbReference>
<dbReference type="Gene3D" id="3.40.50.720">
    <property type="entry name" value="NAD(P)-binding Rossmann-like Domain"/>
    <property type="match status" value="1"/>
</dbReference>
<dbReference type="GO" id="GO:0008712">
    <property type="term" value="F:ADP-glyceromanno-heptose 6-epimerase activity"/>
    <property type="evidence" value="ECO:0007669"/>
    <property type="project" value="UniProtKB-EC"/>
</dbReference>
<dbReference type="Pfam" id="PF01370">
    <property type="entry name" value="Epimerase"/>
    <property type="match status" value="1"/>
</dbReference>
<comment type="caution">
    <text evidence="4">The sequence shown here is derived from an EMBL/GenBank/DDBJ whole genome shotgun (WGS) entry which is preliminary data.</text>
</comment>
<organism evidence="4 5">
    <name type="scientific">Campylobacter coli</name>
    <dbReference type="NCBI Taxonomy" id="195"/>
    <lineage>
        <taxon>Bacteria</taxon>
        <taxon>Pseudomonadati</taxon>
        <taxon>Campylobacterota</taxon>
        <taxon>Epsilonproteobacteria</taxon>
        <taxon>Campylobacterales</taxon>
        <taxon>Campylobacteraceae</taxon>
        <taxon>Campylobacter</taxon>
    </lineage>
</organism>
<dbReference type="EMBL" id="AACGFG010000008">
    <property type="protein sequence ID" value="EAK4358597.1"/>
    <property type="molecule type" value="Genomic_DNA"/>
</dbReference>
<dbReference type="InterPro" id="IPR011912">
    <property type="entry name" value="Heptose_epim"/>
</dbReference>
<reference evidence="4 5" key="1">
    <citation type="submission" date="2018-06" db="EMBL/GenBank/DDBJ databases">
        <authorList>
            <consortium name="NARMS: The National Antimicrobial Resistance Monitoring System"/>
        </authorList>
    </citation>
    <scope>NUCLEOTIDE SEQUENCE [LARGE SCALE GENOMIC DNA]</scope>
    <source>
        <strain evidence="4 5">FSIS11807978</strain>
    </source>
</reference>
<evidence type="ECO:0000256" key="3">
    <source>
        <dbReference type="ARBA" id="ARBA00023277"/>
    </source>
</evidence>
<protein>
    <submittedName>
        <fullName evidence="4">ADP-glyceromanno-heptose 6-epimerase</fullName>
        <ecNumber evidence="4">5.1.3.20</ecNumber>
    </submittedName>
</protein>
<dbReference type="Gene3D" id="3.90.25.10">
    <property type="entry name" value="UDP-galactose 4-epimerase, domain 1"/>
    <property type="match status" value="1"/>
</dbReference>
<name>A0A381CG49_CAMCO</name>
<dbReference type="AlphaFoldDB" id="A0A381CG49"/>
<dbReference type="RefSeq" id="WP_002780616.1">
    <property type="nucleotide sequence ID" value="NZ_AP028371.1"/>
</dbReference>
<accession>A0A381CG49</accession>
<dbReference type="GO" id="GO:0050661">
    <property type="term" value="F:NADP binding"/>
    <property type="evidence" value="ECO:0007669"/>
    <property type="project" value="InterPro"/>
</dbReference>
<evidence type="ECO:0000313" key="5">
    <source>
        <dbReference type="Proteomes" id="UP000365807"/>
    </source>
</evidence>
<keyword evidence="2 4" id="KW-0413">Isomerase</keyword>
<evidence type="ECO:0000256" key="1">
    <source>
        <dbReference type="ARBA" id="ARBA00022857"/>
    </source>
</evidence>
<dbReference type="PANTHER" id="PTHR43103:SF3">
    <property type="entry name" value="ADP-L-GLYCERO-D-MANNO-HEPTOSE-6-EPIMERASE"/>
    <property type="match status" value="1"/>
</dbReference>
<keyword evidence="1" id="KW-0521">NADP</keyword>
<gene>
    <name evidence="4" type="primary">rfaD</name>
    <name evidence="4" type="ORF">C6T04_06715</name>
</gene>
<dbReference type="PANTHER" id="PTHR43103">
    <property type="entry name" value="NUCLEOSIDE-DIPHOSPHATE-SUGAR EPIMERASE"/>
    <property type="match status" value="1"/>
</dbReference>
<evidence type="ECO:0000256" key="2">
    <source>
        <dbReference type="ARBA" id="ARBA00023235"/>
    </source>
</evidence>
<dbReference type="OrthoDB" id="9803010at2"/>
<dbReference type="InterPro" id="IPR001509">
    <property type="entry name" value="Epimerase_deHydtase"/>
</dbReference>
<dbReference type="EC" id="5.1.3.20" evidence="4"/>
<evidence type="ECO:0000313" key="4">
    <source>
        <dbReference type="EMBL" id="EAK4358597.1"/>
    </source>
</evidence>
<keyword evidence="3" id="KW-0119">Carbohydrate metabolism</keyword>
<dbReference type="InterPro" id="IPR036291">
    <property type="entry name" value="NAD(P)-bd_dom_sf"/>
</dbReference>